<evidence type="ECO:0000313" key="2">
    <source>
        <dbReference type="Proteomes" id="UP000007041"/>
    </source>
</evidence>
<organism evidence="1 2">
    <name type="scientific">Acetoanaerobium sticklandii (strain ATCC 12662 / DSM 519 / JCM 1433 / CCUG 9281 / NCIMB 10654 / HF)</name>
    <name type="common">Clostridium sticklandii</name>
    <dbReference type="NCBI Taxonomy" id="499177"/>
    <lineage>
        <taxon>Bacteria</taxon>
        <taxon>Bacillati</taxon>
        <taxon>Bacillota</taxon>
        <taxon>Clostridia</taxon>
        <taxon>Peptostreptococcales</taxon>
        <taxon>Filifactoraceae</taxon>
        <taxon>Acetoanaerobium</taxon>
    </lineage>
</organism>
<dbReference type="GeneID" id="35559323"/>
<keyword evidence="2" id="KW-1185">Reference proteome</keyword>
<dbReference type="BioCyc" id="CSTI499177:GJE9-333-MONOMER"/>
<reference evidence="2" key="1">
    <citation type="journal article" date="2010" name="BMC Genomics">
        <title>Clostridium sticklandii, a specialist in amino acid degradation:revisiting its metabolism through its genome sequence.</title>
        <authorList>
            <person name="Fonknechten N."/>
            <person name="Chaussonnerie S."/>
            <person name="Tricot S."/>
            <person name="Lajus A."/>
            <person name="Andreesen J.R."/>
            <person name="Perchat N."/>
            <person name="Pelletier E."/>
            <person name="Gouyvenoux M."/>
            <person name="Barbe V."/>
            <person name="Salanoubat M."/>
            <person name="Le Paslier D."/>
            <person name="Weissenbach J."/>
            <person name="Cohen G.N."/>
            <person name="Kreimeyer A."/>
        </authorList>
    </citation>
    <scope>NUCLEOTIDE SEQUENCE [LARGE SCALE GENOMIC DNA]</scope>
    <source>
        <strain evidence="2">ATCC 12662 / DSM 519 / JCM 1433 / CCUG 9281 / NCIMB 10654 / HF</strain>
    </source>
</reference>
<dbReference type="KEGG" id="cst:CLOST_0324"/>
<dbReference type="RefSeq" id="WP_013360547.1">
    <property type="nucleotide sequence ID" value="NC_014614.1"/>
</dbReference>
<dbReference type="STRING" id="1511.CLOST_0324"/>
<evidence type="ECO:0000313" key="1">
    <source>
        <dbReference type="EMBL" id="CBH20454.1"/>
    </source>
</evidence>
<dbReference type="Proteomes" id="UP000007041">
    <property type="component" value="Chromosome"/>
</dbReference>
<dbReference type="EMBL" id="FP565809">
    <property type="protein sequence ID" value="CBH20454.1"/>
    <property type="molecule type" value="Genomic_DNA"/>
</dbReference>
<sequence>MKDETKNDIYDLLDLLNKLYSLSFLSDKDRLNEVRNEIMSTMSISTNSLEQKVREADESLYSMENIVNILEEMKKIRRKDKMMSFLMELDIKPYDKKLSLDDMRGRAIVELIERGLVKNDEKTLKTNSKNKSSAKTDKKDFMDMWLDFYKQNKANKK</sequence>
<gene>
    <name evidence="1" type="ordered locus">CLOST_0324</name>
</gene>
<dbReference type="HOGENOM" id="CLU_1674896_0_0_9"/>
<protein>
    <submittedName>
        <fullName evidence="1">Uncharacterized protein</fullName>
    </submittedName>
</protein>
<dbReference type="AlphaFoldDB" id="E3PUX4"/>
<accession>E3PUX4</accession>
<name>E3PUX4_ACESD</name>
<proteinExistence type="predicted"/>